<evidence type="ECO:0000256" key="2">
    <source>
        <dbReference type="ARBA" id="ARBA00023315"/>
    </source>
</evidence>
<dbReference type="OrthoDB" id="3173333at2"/>
<dbReference type="Proteomes" id="UP000185479">
    <property type="component" value="Chromosome"/>
</dbReference>
<dbReference type="EMBL" id="CP009246">
    <property type="protein sequence ID" value="APT86476.1"/>
    <property type="molecule type" value="Genomic_DNA"/>
</dbReference>
<sequence length="179" mass="19899">MLIRPAVLADAAALSAIYNQASSATPAHNLVTWQESLSDREQWLRDMEEEGYPLFVAVEDDAVLGWAAYFQFVTPAIYFGTVENSIYLAPQARGKGVGTKLLRAVIDAAAQDEYVQTMISYIVDHNEASIALHQKLGFVETGRMPNIHTKDGHRLGLVHLQLDFPRDSITTERTPERAN</sequence>
<evidence type="ECO:0000313" key="4">
    <source>
        <dbReference type="EMBL" id="APT86476.1"/>
    </source>
</evidence>
<dbReference type="InterPro" id="IPR000182">
    <property type="entry name" value="GNAT_dom"/>
</dbReference>
<reference evidence="5 7" key="2">
    <citation type="submission" date="2019-06" db="EMBL/GenBank/DDBJ databases">
        <title>Whole genome shotgun sequence of Corynebacterium flavescens NBRC 14136.</title>
        <authorList>
            <person name="Hosoyama A."/>
            <person name="Uohara A."/>
            <person name="Ohji S."/>
            <person name="Ichikawa N."/>
        </authorList>
    </citation>
    <scope>NUCLEOTIDE SEQUENCE [LARGE SCALE GENOMIC DNA]</scope>
    <source>
        <strain evidence="5 7">NBRC 14136</strain>
    </source>
</reference>
<evidence type="ECO:0000313" key="7">
    <source>
        <dbReference type="Proteomes" id="UP000315353"/>
    </source>
</evidence>
<dbReference type="RefSeq" id="WP_075729471.1">
    <property type="nucleotide sequence ID" value="NZ_BJNB01000014.1"/>
</dbReference>
<keyword evidence="1 4" id="KW-0808">Transferase</keyword>
<dbReference type="Pfam" id="PF00583">
    <property type="entry name" value="Acetyltransf_1"/>
    <property type="match status" value="1"/>
</dbReference>
<dbReference type="CDD" id="cd04301">
    <property type="entry name" value="NAT_SF"/>
    <property type="match status" value="1"/>
</dbReference>
<evidence type="ECO:0000256" key="1">
    <source>
        <dbReference type="ARBA" id="ARBA00022679"/>
    </source>
</evidence>
<dbReference type="PROSITE" id="PS51186">
    <property type="entry name" value="GNAT"/>
    <property type="match status" value="1"/>
</dbReference>
<dbReference type="GO" id="GO:0016747">
    <property type="term" value="F:acyltransferase activity, transferring groups other than amino-acyl groups"/>
    <property type="evidence" value="ECO:0007669"/>
    <property type="project" value="InterPro"/>
</dbReference>
<feature type="domain" description="N-acetyltransferase" evidence="3">
    <location>
        <begin position="1"/>
        <end position="167"/>
    </location>
</feature>
<protein>
    <submittedName>
        <fullName evidence="4">Phosphinothricin acetyltransferase</fullName>
    </submittedName>
</protein>
<dbReference type="InterPro" id="IPR016181">
    <property type="entry name" value="Acyl_CoA_acyltransferase"/>
</dbReference>
<dbReference type="PANTHER" id="PTHR43072">
    <property type="entry name" value="N-ACETYLTRANSFERASE"/>
    <property type="match status" value="1"/>
</dbReference>
<dbReference type="SUPFAM" id="SSF55729">
    <property type="entry name" value="Acyl-CoA N-acyltransferases (Nat)"/>
    <property type="match status" value="1"/>
</dbReference>
<evidence type="ECO:0000259" key="3">
    <source>
        <dbReference type="PROSITE" id="PS51186"/>
    </source>
</evidence>
<accession>A0A1L7CKT9</accession>
<dbReference type="PANTHER" id="PTHR43072:SF23">
    <property type="entry name" value="UPF0039 PROTEIN C11D3.02C"/>
    <property type="match status" value="1"/>
</dbReference>
<dbReference type="Gene3D" id="3.40.630.30">
    <property type="match status" value="1"/>
</dbReference>
<dbReference type="AlphaFoldDB" id="A0A1L7CKT9"/>
<evidence type="ECO:0000313" key="6">
    <source>
        <dbReference type="Proteomes" id="UP000185479"/>
    </source>
</evidence>
<dbReference type="KEGG" id="cfc:CFLV_04275"/>
<organism evidence="4 6">
    <name type="scientific">Corynebacterium flavescens</name>
    <dbReference type="NCBI Taxonomy" id="28028"/>
    <lineage>
        <taxon>Bacteria</taxon>
        <taxon>Bacillati</taxon>
        <taxon>Actinomycetota</taxon>
        <taxon>Actinomycetes</taxon>
        <taxon>Mycobacteriales</taxon>
        <taxon>Corynebacteriaceae</taxon>
        <taxon>Corynebacterium</taxon>
    </lineage>
</organism>
<reference evidence="4 6" key="1">
    <citation type="submission" date="2014-08" db="EMBL/GenBank/DDBJ databases">
        <title>Complete genome sequence of Corynebacterium flavescens OJ8(T)(=DSM 20296(T)), isolated from cheese.</title>
        <authorList>
            <person name="Ruckert C."/>
            <person name="Albersmeier A."/>
            <person name="Winkler A."/>
            <person name="Kalinowski J."/>
        </authorList>
    </citation>
    <scope>NUCLEOTIDE SEQUENCE [LARGE SCALE GENOMIC DNA]</scope>
    <source>
        <strain evidence="4 6">OJ8</strain>
    </source>
</reference>
<name>A0A1L7CKT9_CORFL</name>
<gene>
    <name evidence="5" type="ORF">CFL01nite_11190</name>
    <name evidence="4" type="ORF">CFLV_04275</name>
</gene>
<dbReference type="Proteomes" id="UP000315353">
    <property type="component" value="Unassembled WGS sequence"/>
</dbReference>
<evidence type="ECO:0000313" key="5">
    <source>
        <dbReference type="EMBL" id="GEB97624.1"/>
    </source>
</evidence>
<dbReference type="EMBL" id="BJNB01000014">
    <property type="protein sequence ID" value="GEB97624.1"/>
    <property type="molecule type" value="Genomic_DNA"/>
</dbReference>
<keyword evidence="6" id="KW-1185">Reference proteome</keyword>
<dbReference type="GeneID" id="82879930"/>
<proteinExistence type="predicted"/>
<keyword evidence="2" id="KW-0012">Acyltransferase</keyword>